<feature type="signal peptide" evidence="2">
    <location>
        <begin position="1"/>
        <end position="18"/>
    </location>
</feature>
<feature type="binding site" evidence="1">
    <location>
        <position position="160"/>
    </location>
    <ligand>
        <name>Zn(2+)</name>
        <dbReference type="ChEBI" id="CHEBI:29105"/>
        <note>catalytic</note>
    </ligand>
</feature>
<dbReference type="InterPro" id="IPR006026">
    <property type="entry name" value="Peptidase_Metallo"/>
</dbReference>
<dbReference type="PANTHER" id="PTHR10127">
    <property type="entry name" value="DISCOIDIN, CUB, EGF, LAMININ , AND ZINC METALLOPROTEASE DOMAIN CONTAINING"/>
    <property type="match status" value="1"/>
</dbReference>
<dbReference type="SMART" id="SM00235">
    <property type="entry name" value="ZnMc"/>
    <property type="match status" value="1"/>
</dbReference>
<feature type="chain" id="PRO_5045001889" description="Metalloendopeptidase" evidence="2">
    <location>
        <begin position="19"/>
        <end position="190"/>
    </location>
</feature>
<feature type="active site" evidence="1">
    <location>
        <position position="161"/>
    </location>
</feature>
<evidence type="ECO:0000256" key="2">
    <source>
        <dbReference type="RuleBase" id="RU361183"/>
    </source>
</evidence>
<organism evidence="4 5">
    <name type="scientific">Characodon lateralis</name>
    <dbReference type="NCBI Taxonomy" id="208331"/>
    <lineage>
        <taxon>Eukaryota</taxon>
        <taxon>Metazoa</taxon>
        <taxon>Chordata</taxon>
        <taxon>Craniata</taxon>
        <taxon>Vertebrata</taxon>
        <taxon>Euteleostomi</taxon>
        <taxon>Actinopterygii</taxon>
        <taxon>Neopterygii</taxon>
        <taxon>Teleostei</taxon>
        <taxon>Neoteleostei</taxon>
        <taxon>Acanthomorphata</taxon>
        <taxon>Ovalentaria</taxon>
        <taxon>Atherinomorphae</taxon>
        <taxon>Cyprinodontiformes</taxon>
        <taxon>Goodeidae</taxon>
        <taxon>Characodon</taxon>
    </lineage>
</organism>
<feature type="binding site" evidence="1">
    <location>
        <position position="164"/>
    </location>
    <ligand>
        <name>Zn(2+)</name>
        <dbReference type="ChEBI" id="CHEBI:29105"/>
        <note>catalytic</note>
    </ligand>
</feature>
<dbReference type="PROSITE" id="PS51864">
    <property type="entry name" value="ASTACIN"/>
    <property type="match status" value="1"/>
</dbReference>
<feature type="non-terminal residue" evidence="4">
    <location>
        <position position="190"/>
    </location>
</feature>
<keyword evidence="1 2" id="KW-0645">Protease</keyword>
<keyword evidence="1 2" id="KW-0378">Hydrolase</keyword>
<dbReference type="SUPFAM" id="SSF55486">
    <property type="entry name" value="Metalloproteases ('zincins'), catalytic domain"/>
    <property type="match status" value="1"/>
</dbReference>
<keyword evidence="1 2" id="KW-0482">Metalloprotease</keyword>
<evidence type="ECO:0000313" key="4">
    <source>
        <dbReference type="EMBL" id="MED6276024.1"/>
    </source>
</evidence>
<comment type="cofactor">
    <cofactor evidence="1 2">
        <name>Zn(2+)</name>
        <dbReference type="ChEBI" id="CHEBI:29105"/>
    </cofactor>
    <text evidence="1 2">Binds 1 zinc ion per subunit.</text>
</comment>
<feature type="domain" description="Peptidase M12A" evidence="3">
    <location>
        <begin position="62"/>
        <end position="190"/>
    </location>
</feature>
<comment type="caution">
    <text evidence="4">The sequence shown here is derived from an EMBL/GenBank/DDBJ whole genome shotgun (WGS) entry which is preliminary data.</text>
</comment>
<evidence type="ECO:0000259" key="3">
    <source>
        <dbReference type="PROSITE" id="PS51864"/>
    </source>
</evidence>
<feature type="binding site" evidence="1">
    <location>
        <position position="170"/>
    </location>
    <ligand>
        <name>Zn(2+)</name>
        <dbReference type="ChEBI" id="CHEBI:29105"/>
        <note>catalytic</note>
    </ligand>
</feature>
<reference evidence="4 5" key="1">
    <citation type="submission" date="2021-06" db="EMBL/GenBank/DDBJ databases">
        <authorList>
            <person name="Palmer J.M."/>
        </authorList>
    </citation>
    <scope>NUCLEOTIDE SEQUENCE [LARGE SCALE GENOMIC DNA]</scope>
    <source>
        <strain evidence="4 5">CL_MEX2019</strain>
        <tissue evidence="4">Muscle</tissue>
    </source>
</reference>
<accession>A0ABU7DQP6</accession>
<keyword evidence="5" id="KW-1185">Reference proteome</keyword>
<dbReference type="Gene3D" id="3.40.390.10">
    <property type="entry name" value="Collagenase (Catalytic Domain)"/>
    <property type="match status" value="1"/>
</dbReference>
<dbReference type="Proteomes" id="UP001352852">
    <property type="component" value="Unassembled WGS sequence"/>
</dbReference>
<keyword evidence="2" id="KW-0732">Signal</keyword>
<dbReference type="Pfam" id="PF01400">
    <property type="entry name" value="Astacin"/>
    <property type="match status" value="1"/>
</dbReference>
<gene>
    <name evidence="4" type="ORF">CHARACLAT_032718</name>
</gene>
<dbReference type="InterPro" id="IPR001506">
    <property type="entry name" value="Peptidase_M12A"/>
</dbReference>
<dbReference type="EC" id="3.4.24.-" evidence="2"/>
<dbReference type="EMBL" id="JAHUTJ010030642">
    <property type="protein sequence ID" value="MED6276024.1"/>
    <property type="molecule type" value="Genomic_DNA"/>
</dbReference>
<evidence type="ECO:0000313" key="5">
    <source>
        <dbReference type="Proteomes" id="UP001352852"/>
    </source>
</evidence>
<evidence type="ECO:0000256" key="1">
    <source>
        <dbReference type="PROSITE-ProRule" id="PRU01211"/>
    </source>
</evidence>
<dbReference type="PANTHER" id="PTHR10127:SF899">
    <property type="entry name" value="ASTACIN-LIKE METALLOENDOPEPTIDASE-RELATED"/>
    <property type="match status" value="1"/>
</dbReference>
<protein>
    <recommendedName>
        <fullName evidence="2">Metalloendopeptidase</fullName>
        <ecNumber evidence="2">3.4.24.-</ecNumber>
    </recommendedName>
</protein>
<comment type="caution">
    <text evidence="1">Lacks conserved residue(s) required for the propagation of feature annotation.</text>
</comment>
<dbReference type="PRINTS" id="PR00480">
    <property type="entry name" value="ASTACIN"/>
</dbReference>
<keyword evidence="1 2" id="KW-0862">Zinc</keyword>
<name>A0ABU7DQP6_9TELE</name>
<dbReference type="InterPro" id="IPR024079">
    <property type="entry name" value="MetalloPept_cat_dom_sf"/>
</dbReference>
<proteinExistence type="predicted"/>
<keyword evidence="1 2" id="KW-0479">Metal-binding</keyword>
<sequence length="190" mass="21181">MIPVFFILLFVLVPSLTAVPLKAVDTNQTREDIDVTEALSKANAGIKTPLIFGDIAPTKNRNAVPCTATGCKWPKSGGFVYIPVQIGSEYTTAERNLIINSLVSFHSATCIRFVWRESSHRDFLYFYSGSGCWSYLGRQGGGQLVSLMKNGCLYQSTVQHEVNHALGFHHEQVRSDRDNFVRILTQNIQP</sequence>